<proteinExistence type="predicted"/>
<protein>
    <submittedName>
        <fullName evidence="1">Cof-like hydrolase</fullName>
    </submittedName>
</protein>
<dbReference type="SFLD" id="SFLDG01140">
    <property type="entry name" value="C2.B:_Phosphomannomutase_and_P"/>
    <property type="match status" value="1"/>
</dbReference>
<dbReference type="InterPro" id="IPR023214">
    <property type="entry name" value="HAD_sf"/>
</dbReference>
<dbReference type="Proteomes" id="UP000070646">
    <property type="component" value="Unassembled WGS sequence"/>
</dbReference>
<dbReference type="GO" id="GO:0000287">
    <property type="term" value="F:magnesium ion binding"/>
    <property type="evidence" value="ECO:0007669"/>
    <property type="project" value="TreeGrafter"/>
</dbReference>
<dbReference type="NCBIfam" id="TIGR01484">
    <property type="entry name" value="HAD-SF-IIB"/>
    <property type="match status" value="1"/>
</dbReference>
<dbReference type="PROSITE" id="PS01229">
    <property type="entry name" value="COF_2"/>
    <property type="match status" value="1"/>
</dbReference>
<dbReference type="EMBL" id="LRPU01000138">
    <property type="protein sequence ID" value="KXA08608.1"/>
    <property type="molecule type" value="Genomic_DNA"/>
</dbReference>
<dbReference type="InterPro" id="IPR000150">
    <property type="entry name" value="Cof"/>
</dbReference>
<dbReference type="SFLD" id="SFLDG01144">
    <property type="entry name" value="C2.B.4:_PGP_Like"/>
    <property type="match status" value="1"/>
</dbReference>
<accession>A0A133MX33</accession>
<reference evidence="1 2" key="1">
    <citation type="submission" date="2016-01" db="EMBL/GenBank/DDBJ databases">
        <authorList>
            <person name="Oliw E.H."/>
        </authorList>
    </citation>
    <scope>NUCLEOTIDE SEQUENCE [LARGE SCALE GENOMIC DNA]</scope>
    <source>
        <strain evidence="1 2">MJR7757A</strain>
    </source>
</reference>
<dbReference type="PANTHER" id="PTHR10000">
    <property type="entry name" value="PHOSPHOSERINE PHOSPHATASE"/>
    <property type="match status" value="1"/>
</dbReference>
<dbReference type="Gene3D" id="3.30.1240.10">
    <property type="match status" value="1"/>
</dbReference>
<sequence>MGGEFMKYKMICIDMDGTLLNSKKVVSEENRIALKKAYEKGVHIIICTGRNPKNAIYFSEFLGVNCAVIANNGAWVIDEDKEVIISKDVLNESQCMDIMSICKEYKGVPSFHSKDKVYWPSRFRKHLCDIILNKKIPEKYRVKNIYVKEKDEWREIFKSNNIGKCIIIELNTSKLKKIREELVKKGIYEITQSGRYALEVNNKGVSKGRAVKALAEEYNIKRKEIICIGDNENDLSMITYAGLGVAMGNAIDSLKEKADYITESNDKNGVAKVIYEFVLKND</sequence>
<dbReference type="GO" id="GO:0005829">
    <property type="term" value="C:cytosol"/>
    <property type="evidence" value="ECO:0007669"/>
    <property type="project" value="TreeGrafter"/>
</dbReference>
<dbReference type="SUPFAM" id="SSF56784">
    <property type="entry name" value="HAD-like"/>
    <property type="match status" value="1"/>
</dbReference>
<dbReference type="PANTHER" id="PTHR10000:SF8">
    <property type="entry name" value="HAD SUPERFAMILY HYDROLASE-LIKE, TYPE 3"/>
    <property type="match status" value="1"/>
</dbReference>
<dbReference type="SFLD" id="SFLDS00003">
    <property type="entry name" value="Haloacid_Dehalogenase"/>
    <property type="match status" value="1"/>
</dbReference>
<dbReference type="PATRIC" id="fig|1502.174.peg.2418"/>
<keyword evidence="1" id="KW-0378">Hydrolase</keyword>
<dbReference type="Gene3D" id="3.40.50.1000">
    <property type="entry name" value="HAD superfamily/HAD-like"/>
    <property type="match status" value="1"/>
</dbReference>
<dbReference type="GO" id="GO:0016791">
    <property type="term" value="F:phosphatase activity"/>
    <property type="evidence" value="ECO:0007669"/>
    <property type="project" value="TreeGrafter"/>
</dbReference>
<dbReference type="AlphaFoldDB" id="A0A133MX33"/>
<dbReference type="InterPro" id="IPR036412">
    <property type="entry name" value="HAD-like_sf"/>
</dbReference>
<dbReference type="CDD" id="cd07516">
    <property type="entry name" value="HAD_Pase"/>
    <property type="match status" value="1"/>
</dbReference>
<dbReference type="InterPro" id="IPR006379">
    <property type="entry name" value="HAD-SF_hydro_IIB"/>
</dbReference>
<gene>
    <name evidence="1" type="ORF">HMPREF3222_02404</name>
</gene>
<dbReference type="NCBIfam" id="TIGR00099">
    <property type="entry name" value="Cof-subfamily"/>
    <property type="match status" value="1"/>
</dbReference>
<name>A0A133MX33_CLOPF</name>
<organism evidence="1 2">
    <name type="scientific">Clostridium perfringens</name>
    <dbReference type="NCBI Taxonomy" id="1502"/>
    <lineage>
        <taxon>Bacteria</taxon>
        <taxon>Bacillati</taxon>
        <taxon>Bacillota</taxon>
        <taxon>Clostridia</taxon>
        <taxon>Eubacteriales</taxon>
        <taxon>Clostridiaceae</taxon>
        <taxon>Clostridium</taxon>
    </lineage>
</organism>
<dbReference type="Pfam" id="PF08282">
    <property type="entry name" value="Hydrolase_3"/>
    <property type="match status" value="1"/>
</dbReference>
<evidence type="ECO:0000313" key="1">
    <source>
        <dbReference type="EMBL" id="KXA08608.1"/>
    </source>
</evidence>
<evidence type="ECO:0000313" key="2">
    <source>
        <dbReference type="Proteomes" id="UP000070646"/>
    </source>
</evidence>
<comment type="caution">
    <text evidence="1">The sequence shown here is derived from an EMBL/GenBank/DDBJ whole genome shotgun (WGS) entry which is preliminary data.</text>
</comment>